<evidence type="ECO:0000256" key="1">
    <source>
        <dbReference type="ARBA" id="ARBA00002523"/>
    </source>
</evidence>
<keyword evidence="6" id="KW-0472">Membrane</keyword>
<sequence>MQNALVLACLTMAAVHHAQAAAGDNAAEFSLLCSLYLACDQGVELTDLDATEATRSAIQSLVAINLTAADNEFYGLDFSKPPPNPPEDPNYSEFRTTWNELKRQINEGKLTIESTKIGRLADTKLRKHVQATALGLIKSLKKQIEDIPTAEKAASINAMLKEALYGPGASKAETTAGKTFGSSGPNSCGNTGDSGNNAGISIANDLTCLCGGGDTALVACTHTGDTLDNKGMTSDSVAATAFNQVKTKCRVQKKAGPTEAVLAASLASFRNAIGTRHTGNGNRKEHYGKGGGDACSATDAEGCINYKQQMSGNKLEIKWLKAIENALAEINKHRLQQQAIKNLKRHAAAFVETALRAYRHATVLNTVLSNTQQPPQMAKEKSVKQHVKCEQFHKKSTECTANCCKWEGTTETDGKCIVDESKVKGKTNAEGKGATAAATGFAAHFNDQKECEKDKWICYVIHNDRNSTNKCLKIWNGKKVLKRNSNVDRRITYHEIVVPHI</sequence>
<evidence type="ECO:0000256" key="5">
    <source>
        <dbReference type="ARBA" id="ARBA00022729"/>
    </source>
</evidence>
<evidence type="ECO:0000259" key="11">
    <source>
        <dbReference type="Pfam" id="PF13206"/>
    </source>
</evidence>
<dbReference type="InterPro" id="IPR025932">
    <property type="entry name" value="Trypano_VSG_B_N_dom"/>
</dbReference>
<name>A0A1J0R614_9TRYP</name>
<feature type="domain" description="Trypanosome variant surface glycoprotein C-terminal" evidence="10">
    <location>
        <begin position="389"/>
        <end position="458"/>
    </location>
</feature>
<dbReference type="GO" id="GO:0098552">
    <property type="term" value="C:side of membrane"/>
    <property type="evidence" value="ECO:0007669"/>
    <property type="project" value="UniProtKB-KW"/>
</dbReference>
<organism evidence="12">
    <name type="scientific">Trypanosoma brucei</name>
    <dbReference type="NCBI Taxonomy" id="5691"/>
    <lineage>
        <taxon>Eukaryota</taxon>
        <taxon>Discoba</taxon>
        <taxon>Euglenozoa</taxon>
        <taxon>Kinetoplastea</taxon>
        <taxon>Metakinetoplastina</taxon>
        <taxon>Trypanosomatida</taxon>
        <taxon>Trypanosomatidae</taxon>
        <taxon>Trypanosoma</taxon>
    </lineage>
</organism>
<evidence type="ECO:0000313" key="12">
    <source>
        <dbReference type="EMBL" id="APD73287.1"/>
    </source>
</evidence>
<evidence type="ECO:0000256" key="8">
    <source>
        <dbReference type="ARBA" id="ARBA00023288"/>
    </source>
</evidence>
<dbReference type="Pfam" id="PF13206">
    <property type="entry name" value="VSG_B"/>
    <property type="match status" value="1"/>
</dbReference>
<dbReference type="AlphaFoldDB" id="A0A1J0R614"/>
<proteinExistence type="predicted"/>
<dbReference type="InterPro" id="IPR019609">
    <property type="entry name" value="Variant_surf_glycoprt_trypan_C"/>
</dbReference>
<evidence type="ECO:0000256" key="9">
    <source>
        <dbReference type="SAM" id="SignalP"/>
    </source>
</evidence>
<evidence type="ECO:0000256" key="3">
    <source>
        <dbReference type="ARBA" id="ARBA00022475"/>
    </source>
</evidence>
<keyword evidence="7" id="KW-0325">Glycoprotein</keyword>
<reference evidence="12" key="1">
    <citation type="submission" date="2016-08" db="EMBL/GenBank/DDBJ databases">
        <title>VSG repertoire of Trypanosoma brucei EATRO 1125.</title>
        <authorList>
            <person name="Cross G.A."/>
        </authorList>
    </citation>
    <scope>NUCLEOTIDE SEQUENCE</scope>
    <source>
        <strain evidence="12">EATRO 1125</strain>
    </source>
</reference>
<dbReference type="VEuPathDB" id="TriTrypDB:Tb09.v4.0102"/>
<feature type="chain" id="PRO_5012136406" evidence="9">
    <location>
        <begin position="21"/>
        <end position="501"/>
    </location>
</feature>
<keyword evidence="5 9" id="KW-0732">Signal</keyword>
<keyword evidence="4" id="KW-0336">GPI-anchor</keyword>
<evidence type="ECO:0000256" key="4">
    <source>
        <dbReference type="ARBA" id="ARBA00022622"/>
    </source>
</evidence>
<accession>A0A1J0R614</accession>
<dbReference type="EMBL" id="KX699331">
    <property type="protein sequence ID" value="APD73287.1"/>
    <property type="molecule type" value="Genomic_DNA"/>
</dbReference>
<protein>
    <submittedName>
        <fullName evidence="12">Variant surface glycoprotein 1125.550</fullName>
    </submittedName>
</protein>
<evidence type="ECO:0000256" key="2">
    <source>
        <dbReference type="ARBA" id="ARBA00004609"/>
    </source>
</evidence>
<keyword evidence="3" id="KW-1003">Cell membrane</keyword>
<evidence type="ECO:0000256" key="6">
    <source>
        <dbReference type="ARBA" id="ARBA00023136"/>
    </source>
</evidence>
<keyword evidence="8" id="KW-0449">Lipoprotein</keyword>
<dbReference type="Pfam" id="PF10659">
    <property type="entry name" value="Trypan_glycop_C"/>
    <property type="match status" value="1"/>
</dbReference>
<dbReference type="GO" id="GO:0005886">
    <property type="term" value="C:plasma membrane"/>
    <property type="evidence" value="ECO:0007669"/>
    <property type="project" value="UniProtKB-SubCell"/>
</dbReference>
<comment type="subcellular location">
    <subcellularLocation>
        <location evidence="2">Cell membrane</location>
        <topology evidence="2">Lipid-anchor</topology>
        <topology evidence="2">GPI-anchor</topology>
    </subcellularLocation>
</comment>
<feature type="domain" description="Trypanosome variant surface glycoprotein B-type N-terminal" evidence="11">
    <location>
        <begin position="9"/>
        <end position="345"/>
    </location>
</feature>
<dbReference type="VEuPathDB" id="TriTrypDB:Tb427_000190600"/>
<evidence type="ECO:0000259" key="10">
    <source>
        <dbReference type="Pfam" id="PF10659"/>
    </source>
</evidence>
<feature type="signal peptide" evidence="9">
    <location>
        <begin position="1"/>
        <end position="20"/>
    </location>
</feature>
<evidence type="ECO:0000256" key="7">
    <source>
        <dbReference type="ARBA" id="ARBA00023180"/>
    </source>
</evidence>
<comment type="function">
    <text evidence="1">VSG forms a coat on the surface of the parasite. The trypanosome evades the immune response of the host by expressing a series of antigenically distinct VSGs from an estimated 1000 VSG genes.</text>
</comment>